<name>A0ABN8DWS2_9VIBR</name>
<comment type="similarity">
    <text evidence="1">Belongs to the bacterial solute-binding protein 3 family.</text>
</comment>
<evidence type="ECO:0000256" key="3">
    <source>
        <dbReference type="SAM" id="SignalP"/>
    </source>
</evidence>
<dbReference type="Pfam" id="PF00497">
    <property type="entry name" value="SBP_bac_3"/>
    <property type="match status" value="1"/>
</dbReference>
<dbReference type="RefSeq" id="WP_237359510.1">
    <property type="nucleotide sequence ID" value="NZ_CAKLDM010000001.1"/>
</dbReference>
<evidence type="ECO:0000256" key="2">
    <source>
        <dbReference type="ARBA" id="ARBA00022729"/>
    </source>
</evidence>
<protein>
    <recommendedName>
        <fullName evidence="4">Solute-binding protein family 3/N-terminal domain-containing protein</fullName>
    </recommendedName>
</protein>
<evidence type="ECO:0000256" key="1">
    <source>
        <dbReference type="ARBA" id="ARBA00010333"/>
    </source>
</evidence>
<sequence>MKFAFFFFLFSYSTFALSQSSRLPLHVSINPWPPWIMKNQNEEWEGIAVDSMRLISICSNVPIKFINTINTKRTLHEWGKSVFSETAVAEVWRNSQSSSSVYTNSTFNTTDIILARKEMKEIESYKGLQGYTVGIINGYIYPGFNEAINNGDIKTSKSVSSALFPKLIRGRVDAIFANNEEALYYFSRYENNIEAIKDYKIIYRFEPVALKIRLHKDKSSLVPIFNNIIDQLKIQGYLQKIQNYYLTPDKGNAVKPNLEVCPLKNM</sequence>
<comment type="caution">
    <text evidence="5">The sequence shown here is derived from an EMBL/GenBank/DDBJ whole genome shotgun (WGS) entry which is preliminary data.</text>
</comment>
<reference evidence="5" key="1">
    <citation type="submission" date="2021-11" db="EMBL/GenBank/DDBJ databases">
        <authorList>
            <person name="Rodrigo-Torres L."/>
            <person name="Arahal R. D."/>
            <person name="Lucena T."/>
        </authorList>
    </citation>
    <scope>NUCLEOTIDE SEQUENCE</scope>
    <source>
        <strain evidence="5">CECT 7928</strain>
    </source>
</reference>
<dbReference type="PANTHER" id="PTHR35936">
    <property type="entry name" value="MEMBRANE-BOUND LYTIC MUREIN TRANSGLYCOSYLASE F"/>
    <property type="match status" value="1"/>
</dbReference>
<dbReference type="Gene3D" id="3.40.190.10">
    <property type="entry name" value="Periplasmic binding protein-like II"/>
    <property type="match status" value="2"/>
</dbReference>
<feature type="signal peptide" evidence="3">
    <location>
        <begin position="1"/>
        <end position="18"/>
    </location>
</feature>
<keyword evidence="6" id="KW-1185">Reference proteome</keyword>
<proteinExistence type="inferred from homology"/>
<dbReference type="PANTHER" id="PTHR35936:SF25">
    <property type="entry name" value="ABC TRANSPORTER SUBSTRATE-BINDING PROTEIN"/>
    <property type="match status" value="1"/>
</dbReference>
<organism evidence="5 6">
    <name type="scientific">Vibrio marisflavi CECT 7928</name>
    <dbReference type="NCBI Taxonomy" id="634439"/>
    <lineage>
        <taxon>Bacteria</taxon>
        <taxon>Pseudomonadati</taxon>
        <taxon>Pseudomonadota</taxon>
        <taxon>Gammaproteobacteria</taxon>
        <taxon>Vibrionales</taxon>
        <taxon>Vibrionaceae</taxon>
        <taxon>Vibrio</taxon>
    </lineage>
</organism>
<dbReference type="InterPro" id="IPR001638">
    <property type="entry name" value="Solute-binding_3/MltF_N"/>
</dbReference>
<dbReference type="SUPFAM" id="SSF53850">
    <property type="entry name" value="Periplasmic binding protein-like II"/>
    <property type="match status" value="1"/>
</dbReference>
<evidence type="ECO:0000313" key="6">
    <source>
        <dbReference type="Proteomes" id="UP000838748"/>
    </source>
</evidence>
<feature type="domain" description="Solute-binding protein family 3/N-terminal" evidence="4">
    <location>
        <begin position="30"/>
        <end position="246"/>
    </location>
</feature>
<accession>A0ABN8DWS2</accession>
<dbReference type="Proteomes" id="UP000838748">
    <property type="component" value="Unassembled WGS sequence"/>
</dbReference>
<dbReference type="EMBL" id="CAKLDM010000001">
    <property type="protein sequence ID" value="CAH0535996.1"/>
    <property type="molecule type" value="Genomic_DNA"/>
</dbReference>
<keyword evidence="2 3" id="KW-0732">Signal</keyword>
<gene>
    <name evidence="5" type="ORF">VMF7928_00091</name>
</gene>
<evidence type="ECO:0000259" key="4">
    <source>
        <dbReference type="Pfam" id="PF00497"/>
    </source>
</evidence>
<feature type="chain" id="PRO_5047003090" description="Solute-binding protein family 3/N-terminal domain-containing protein" evidence="3">
    <location>
        <begin position="19"/>
        <end position="266"/>
    </location>
</feature>
<evidence type="ECO:0000313" key="5">
    <source>
        <dbReference type="EMBL" id="CAH0535996.1"/>
    </source>
</evidence>